<sequence>MRKKFESAKFAAVALDLLCLEVDDENSVIAKVLLSVHMLIYVAAHALDHYKIKITQALPTLSLTTRFLMRRMIDNGWCGKRLNLFESILSSTQQYVTPIAVKPRAACPIQYIVPPTAYAKIPVPIEHVNRIIATGGIPLVRVTWSETGKTLLEVVTYTPGAIYIAISQVWADRQFGSS</sequence>
<accession>A0A8H7T5N0</accession>
<dbReference type="AlphaFoldDB" id="A0A8H7T5N0"/>
<evidence type="ECO:0000313" key="1">
    <source>
        <dbReference type="EMBL" id="KAG4412877.1"/>
    </source>
</evidence>
<organism evidence="1 2">
    <name type="scientific">Cadophora malorum</name>
    <dbReference type="NCBI Taxonomy" id="108018"/>
    <lineage>
        <taxon>Eukaryota</taxon>
        <taxon>Fungi</taxon>
        <taxon>Dikarya</taxon>
        <taxon>Ascomycota</taxon>
        <taxon>Pezizomycotina</taxon>
        <taxon>Leotiomycetes</taxon>
        <taxon>Helotiales</taxon>
        <taxon>Ploettnerulaceae</taxon>
        <taxon>Cadophora</taxon>
    </lineage>
</organism>
<comment type="caution">
    <text evidence="1">The sequence shown here is derived from an EMBL/GenBank/DDBJ whole genome shotgun (WGS) entry which is preliminary data.</text>
</comment>
<reference evidence="1" key="1">
    <citation type="submission" date="2021-02" db="EMBL/GenBank/DDBJ databases">
        <title>Genome sequence Cadophora malorum strain M34.</title>
        <authorList>
            <person name="Stefanovic E."/>
            <person name="Vu D."/>
            <person name="Scully C."/>
            <person name="Dijksterhuis J."/>
            <person name="Roader J."/>
            <person name="Houbraken J."/>
        </authorList>
    </citation>
    <scope>NUCLEOTIDE SEQUENCE</scope>
    <source>
        <strain evidence="1">M34</strain>
    </source>
</reference>
<name>A0A8H7T5N0_9HELO</name>
<evidence type="ECO:0000313" key="2">
    <source>
        <dbReference type="Proteomes" id="UP000664132"/>
    </source>
</evidence>
<keyword evidence="2" id="KW-1185">Reference proteome</keyword>
<proteinExistence type="predicted"/>
<protein>
    <submittedName>
        <fullName evidence="1">Uncharacterized protein</fullName>
    </submittedName>
</protein>
<gene>
    <name evidence="1" type="ORF">IFR04_013986</name>
</gene>
<dbReference type="EMBL" id="JAFJYH010000347">
    <property type="protein sequence ID" value="KAG4412877.1"/>
    <property type="molecule type" value="Genomic_DNA"/>
</dbReference>
<dbReference type="Proteomes" id="UP000664132">
    <property type="component" value="Unassembled WGS sequence"/>
</dbReference>
<dbReference type="OrthoDB" id="2426273at2759"/>